<evidence type="ECO:0000256" key="1">
    <source>
        <dbReference type="ARBA" id="ARBA00004498"/>
    </source>
</evidence>
<evidence type="ECO:0000256" key="4">
    <source>
        <dbReference type="SAM" id="SignalP"/>
    </source>
</evidence>
<dbReference type="InterPro" id="IPR018378">
    <property type="entry name" value="C-type_lectin_CS"/>
</dbReference>
<feature type="signal peptide" evidence="4">
    <location>
        <begin position="1"/>
        <end position="20"/>
    </location>
</feature>
<dbReference type="InterPro" id="IPR016187">
    <property type="entry name" value="CTDL_fold"/>
</dbReference>
<dbReference type="PROSITE" id="PS50041">
    <property type="entry name" value="C_TYPE_LECTIN_2"/>
    <property type="match status" value="1"/>
</dbReference>
<dbReference type="CDD" id="cd00037">
    <property type="entry name" value="CLECT"/>
    <property type="match status" value="1"/>
</dbReference>
<gene>
    <name evidence="6" type="ORF">N308_11776</name>
</gene>
<protein>
    <submittedName>
        <fullName evidence="6">Lactose-binding lectin l-2</fullName>
    </submittedName>
</protein>
<dbReference type="PANTHER" id="PTHR22803">
    <property type="entry name" value="MANNOSE, PHOSPHOLIPASE, LECTIN RECEPTOR RELATED"/>
    <property type="match status" value="1"/>
</dbReference>
<comment type="subcellular location">
    <subcellularLocation>
        <location evidence="1">Secreted</location>
        <location evidence="1">Extracellular space</location>
        <location evidence="1">Extracellular matrix</location>
    </subcellularLocation>
</comment>
<evidence type="ECO:0000256" key="3">
    <source>
        <dbReference type="ARBA" id="ARBA00023157"/>
    </source>
</evidence>
<dbReference type="AlphaFoldDB" id="A0A093JMH3"/>
<dbReference type="InterPro" id="IPR016186">
    <property type="entry name" value="C-type_lectin-like/link_sf"/>
</dbReference>
<keyword evidence="2" id="KW-0964">Secreted</keyword>
<name>A0A093JMH3_STRCA</name>
<dbReference type="GO" id="GO:0030246">
    <property type="term" value="F:carbohydrate binding"/>
    <property type="evidence" value="ECO:0007669"/>
    <property type="project" value="UniProtKB-KW"/>
</dbReference>
<evidence type="ECO:0000256" key="2">
    <source>
        <dbReference type="ARBA" id="ARBA00022530"/>
    </source>
</evidence>
<keyword evidence="6" id="KW-0430">Lectin</keyword>
<keyword evidence="3" id="KW-1015">Disulfide bond</keyword>
<accession>A0A093JMH3</accession>
<keyword evidence="4" id="KW-0732">Signal</keyword>
<dbReference type="InterPro" id="IPR050111">
    <property type="entry name" value="C-type_lectin/snaclec_domain"/>
</dbReference>
<proteinExistence type="predicted"/>
<evidence type="ECO:0000313" key="6">
    <source>
        <dbReference type="EMBL" id="KFV79934.1"/>
    </source>
</evidence>
<keyword evidence="2" id="KW-0272">Extracellular matrix</keyword>
<evidence type="ECO:0000313" key="7">
    <source>
        <dbReference type="Proteomes" id="UP000053584"/>
    </source>
</evidence>
<dbReference type="SUPFAM" id="SSF56436">
    <property type="entry name" value="C-type lectin-like"/>
    <property type="match status" value="1"/>
</dbReference>
<dbReference type="Gene3D" id="3.10.100.10">
    <property type="entry name" value="Mannose-Binding Protein A, subunit A"/>
    <property type="match status" value="1"/>
</dbReference>
<feature type="domain" description="C-type lectin" evidence="5">
    <location>
        <begin position="73"/>
        <end position="201"/>
    </location>
</feature>
<feature type="chain" id="PRO_5001886046" evidence="4">
    <location>
        <begin position="21"/>
        <end position="213"/>
    </location>
</feature>
<dbReference type="PROSITE" id="PS00615">
    <property type="entry name" value="C_TYPE_LECTIN_1"/>
    <property type="match status" value="1"/>
</dbReference>
<sequence length="213" mass="24018">MSHLVFFLLFGASLLPSSEGGENSTVRHRNARFLHLISVKLNPAPSKIHNPSHLDSPATQTCRSLCQEGWISYKGRCYMFVQKRMTWSQAEKSCWTKREGSHLTSITSAAENEFLHKLAQRQKETQFWTGGTYQKASGLSLKWTDGSLTTFIQRPLSSLLTSVRRLVNNLLNIKFCLTLDIGGQGEWGSSACSKRLPSICVYRPDPTHLSLYH</sequence>
<evidence type="ECO:0000259" key="5">
    <source>
        <dbReference type="PROSITE" id="PS50041"/>
    </source>
</evidence>
<reference evidence="6 7" key="1">
    <citation type="submission" date="2014-04" db="EMBL/GenBank/DDBJ databases">
        <title>Genome evolution of avian class.</title>
        <authorList>
            <person name="Zhang G."/>
            <person name="Li C."/>
        </authorList>
    </citation>
    <scope>NUCLEOTIDE SEQUENCE [LARGE SCALE GENOMIC DNA]</scope>
    <source>
        <strain evidence="6">BGI_N308</strain>
    </source>
</reference>
<dbReference type="Proteomes" id="UP000053584">
    <property type="component" value="Unassembled WGS sequence"/>
</dbReference>
<dbReference type="SMART" id="SM00034">
    <property type="entry name" value="CLECT"/>
    <property type="match status" value="1"/>
</dbReference>
<dbReference type="InterPro" id="IPR001304">
    <property type="entry name" value="C-type_lectin-like"/>
</dbReference>
<dbReference type="Pfam" id="PF00059">
    <property type="entry name" value="Lectin_C"/>
    <property type="match status" value="1"/>
</dbReference>
<keyword evidence="7" id="KW-1185">Reference proteome</keyword>
<dbReference type="EMBL" id="KL206200">
    <property type="protein sequence ID" value="KFV79934.1"/>
    <property type="molecule type" value="Genomic_DNA"/>
</dbReference>
<organism evidence="6 7">
    <name type="scientific">Struthio camelus australis</name>
    <dbReference type="NCBI Taxonomy" id="441894"/>
    <lineage>
        <taxon>Eukaryota</taxon>
        <taxon>Metazoa</taxon>
        <taxon>Chordata</taxon>
        <taxon>Craniata</taxon>
        <taxon>Vertebrata</taxon>
        <taxon>Euteleostomi</taxon>
        <taxon>Archelosauria</taxon>
        <taxon>Archosauria</taxon>
        <taxon>Dinosauria</taxon>
        <taxon>Saurischia</taxon>
        <taxon>Theropoda</taxon>
        <taxon>Coelurosauria</taxon>
        <taxon>Aves</taxon>
        <taxon>Palaeognathae</taxon>
        <taxon>Struthioniformes</taxon>
        <taxon>Struthionidae</taxon>
        <taxon>Struthio</taxon>
    </lineage>
</organism>